<feature type="transmembrane region" description="Helical" evidence="1">
    <location>
        <begin position="26"/>
        <end position="45"/>
    </location>
</feature>
<organism evidence="2 3">
    <name type="scientific">Devosia lucknowensis</name>
    <dbReference type="NCBI Taxonomy" id="1096929"/>
    <lineage>
        <taxon>Bacteria</taxon>
        <taxon>Pseudomonadati</taxon>
        <taxon>Pseudomonadota</taxon>
        <taxon>Alphaproteobacteria</taxon>
        <taxon>Hyphomicrobiales</taxon>
        <taxon>Devosiaceae</taxon>
        <taxon>Devosia</taxon>
    </lineage>
</organism>
<keyword evidence="3" id="KW-1185">Reference proteome</keyword>
<dbReference type="EMBL" id="FXWK01000001">
    <property type="protein sequence ID" value="SMQ75667.1"/>
    <property type="molecule type" value="Genomic_DNA"/>
</dbReference>
<accession>A0A1Y6FLS6</accession>
<feature type="transmembrane region" description="Helical" evidence="1">
    <location>
        <begin position="116"/>
        <end position="134"/>
    </location>
</feature>
<protein>
    <recommendedName>
        <fullName evidence="4">TspO and MBR related proteins</fullName>
    </recommendedName>
</protein>
<dbReference type="OrthoDB" id="7950063at2"/>
<evidence type="ECO:0008006" key="4">
    <source>
        <dbReference type="Google" id="ProtNLM"/>
    </source>
</evidence>
<dbReference type="AlphaFoldDB" id="A0A1Y6FLS6"/>
<feature type="transmembrane region" description="Helical" evidence="1">
    <location>
        <begin position="146"/>
        <end position="168"/>
    </location>
</feature>
<feature type="transmembrane region" description="Helical" evidence="1">
    <location>
        <begin position="94"/>
        <end position="110"/>
    </location>
</feature>
<dbReference type="RefSeq" id="WP_086470600.1">
    <property type="nucleotide sequence ID" value="NZ_FXWK01000001.1"/>
</dbReference>
<keyword evidence="1" id="KW-1133">Transmembrane helix</keyword>
<proteinExistence type="predicted"/>
<feature type="transmembrane region" description="Helical" evidence="1">
    <location>
        <begin position="60"/>
        <end position="82"/>
    </location>
</feature>
<gene>
    <name evidence="2" type="ORF">SAMN06295905_2375</name>
</gene>
<evidence type="ECO:0000256" key="1">
    <source>
        <dbReference type="SAM" id="Phobius"/>
    </source>
</evidence>
<evidence type="ECO:0000313" key="3">
    <source>
        <dbReference type="Proteomes" id="UP000194474"/>
    </source>
</evidence>
<sequence>MATTALFHSAQDNERPTTRSWSSARLLLVFSTLPLGLFGILHLAAEAAGMLPLFFTPFGLPAWTGAATHLLQLALIGAAYWSVTQRNASASARLWILALGAVYMALPFITPYLDTVQIALTCTAVLLVAAATMIRAGKVSPMAAWLLTPTFAVIGLSAAMGLAIAAYAPPFALLQTQNTPPAA</sequence>
<keyword evidence="1" id="KW-0812">Transmembrane</keyword>
<evidence type="ECO:0000313" key="2">
    <source>
        <dbReference type="EMBL" id="SMQ75667.1"/>
    </source>
</evidence>
<dbReference type="Proteomes" id="UP000194474">
    <property type="component" value="Unassembled WGS sequence"/>
</dbReference>
<name>A0A1Y6FLS6_9HYPH</name>
<reference evidence="3" key="1">
    <citation type="submission" date="2017-04" db="EMBL/GenBank/DDBJ databases">
        <authorList>
            <person name="Varghese N."/>
            <person name="Submissions S."/>
        </authorList>
    </citation>
    <scope>NUCLEOTIDE SEQUENCE [LARGE SCALE GENOMIC DNA]</scope>
</reference>
<keyword evidence="1" id="KW-0472">Membrane</keyword>